<feature type="repeat" description="WD" evidence="3">
    <location>
        <begin position="55"/>
        <end position="89"/>
    </location>
</feature>
<dbReference type="InterPro" id="IPR036322">
    <property type="entry name" value="WD40_repeat_dom_sf"/>
</dbReference>
<dbReference type="SMART" id="SM00320">
    <property type="entry name" value="WD40"/>
    <property type="match status" value="10"/>
</dbReference>
<dbReference type="EMBL" id="ML004900">
    <property type="protein sequence ID" value="RKP28405.1"/>
    <property type="molecule type" value="Genomic_DNA"/>
</dbReference>
<gene>
    <name evidence="4" type="ORF">METBISCDRAFT_20698</name>
</gene>
<dbReference type="AlphaFoldDB" id="A0A4P9Z711"/>
<dbReference type="GO" id="GO:0030864">
    <property type="term" value="C:cortical actin cytoskeleton"/>
    <property type="evidence" value="ECO:0007669"/>
    <property type="project" value="TreeGrafter"/>
</dbReference>
<dbReference type="GO" id="GO:0030042">
    <property type="term" value="P:actin filament depolymerization"/>
    <property type="evidence" value="ECO:0007669"/>
    <property type="project" value="TreeGrafter"/>
</dbReference>
<feature type="repeat" description="WD" evidence="3">
    <location>
        <begin position="237"/>
        <end position="278"/>
    </location>
</feature>
<dbReference type="PANTHER" id="PTHR19856:SF0">
    <property type="entry name" value="WD REPEAT-CONTAINING PROTEIN 1"/>
    <property type="match status" value="1"/>
</dbReference>
<reference evidence="5" key="1">
    <citation type="journal article" date="2018" name="Nat. Microbiol.">
        <title>Leveraging single-cell genomics to expand the fungal tree of life.</title>
        <authorList>
            <person name="Ahrendt S.R."/>
            <person name="Quandt C.A."/>
            <person name="Ciobanu D."/>
            <person name="Clum A."/>
            <person name="Salamov A."/>
            <person name="Andreopoulos B."/>
            <person name="Cheng J.F."/>
            <person name="Woyke T."/>
            <person name="Pelin A."/>
            <person name="Henrissat B."/>
            <person name="Reynolds N.K."/>
            <person name="Benny G.L."/>
            <person name="Smith M.E."/>
            <person name="James T.Y."/>
            <person name="Grigoriev I.V."/>
        </authorList>
    </citation>
    <scope>NUCLEOTIDE SEQUENCE [LARGE SCALE GENOMIC DNA]</scope>
    <source>
        <strain evidence="5">Baker2002</strain>
    </source>
</reference>
<dbReference type="Proteomes" id="UP000268321">
    <property type="component" value="Unassembled WGS sequence"/>
</dbReference>
<dbReference type="Pfam" id="PF00400">
    <property type="entry name" value="WD40"/>
    <property type="match status" value="5"/>
</dbReference>
<dbReference type="InterPro" id="IPR001680">
    <property type="entry name" value="WD40_rpt"/>
</dbReference>
<evidence type="ECO:0000313" key="5">
    <source>
        <dbReference type="Proteomes" id="UP000268321"/>
    </source>
</evidence>
<feature type="repeat" description="WD" evidence="3">
    <location>
        <begin position="194"/>
        <end position="235"/>
    </location>
</feature>
<dbReference type="Gene3D" id="2.130.10.10">
    <property type="entry name" value="YVTN repeat-like/Quinoprotein amine dehydrogenase"/>
    <property type="match status" value="2"/>
</dbReference>
<dbReference type="InterPro" id="IPR015943">
    <property type="entry name" value="WD40/YVTN_repeat-like_dom_sf"/>
</dbReference>
<dbReference type="CDD" id="cd00200">
    <property type="entry name" value="WD40"/>
    <property type="match status" value="1"/>
</dbReference>
<keyword evidence="1 3" id="KW-0853">WD repeat</keyword>
<name>A0A4P9Z711_9ASCO</name>
<dbReference type="PANTHER" id="PTHR19856">
    <property type="entry name" value="WD-REPEATCONTAINING PROTEIN WDR1"/>
    <property type="match status" value="1"/>
</dbReference>
<keyword evidence="5" id="KW-1185">Reference proteome</keyword>
<dbReference type="PROSITE" id="PS50082">
    <property type="entry name" value="WD_REPEATS_2"/>
    <property type="match status" value="4"/>
</dbReference>
<evidence type="ECO:0000256" key="1">
    <source>
        <dbReference type="ARBA" id="ARBA00022574"/>
    </source>
</evidence>
<protein>
    <submittedName>
        <fullName evidence="4">WD40 repeat-like protein</fullName>
    </submittedName>
</protein>
<dbReference type="SUPFAM" id="SSF50978">
    <property type="entry name" value="WD40 repeat-like"/>
    <property type="match status" value="1"/>
</dbReference>
<dbReference type="OrthoDB" id="2306at2759"/>
<dbReference type="GO" id="GO:0051015">
    <property type="term" value="F:actin filament binding"/>
    <property type="evidence" value="ECO:0007669"/>
    <property type="project" value="TreeGrafter"/>
</dbReference>
<evidence type="ECO:0000256" key="2">
    <source>
        <dbReference type="ARBA" id="ARBA00022737"/>
    </source>
</evidence>
<keyword evidence="2" id="KW-0677">Repeat</keyword>
<feature type="repeat" description="WD" evidence="3">
    <location>
        <begin position="529"/>
        <end position="570"/>
    </location>
</feature>
<dbReference type="FunFam" id="2.130.10.10:FF:000102">
    <property type="entry name" value="Actin-interacting protein 1"/>
    <property type="match status" value="1"/>
</dbReference>
<evidence type="ECO:0000313" key="4">
    <source>
        <dbReference type="EMBL" id="RKP28405.1"/>
    </source>
</evidence>
<accession>A0A4P9Z711</accession>
<proteinExistence type="predicted"/>
<organism evidence="4 5">
    <name type="scientific">Metschnikowia bicuspidata</name>
    <dbReference type="NCBI Taxonomy" id="27322"/>
    <lineage>
        <taxon>Eukaryota</taxon>
        <taxon>Fungi</taxon>
        <taxon>Dikarya</taxon>
        <taxon>Ascomycota</taxon>
        <taxon>Saccharomycotina</taxon>
        <taxon>Pichiomycetes</taxon>
        <taxon>Metschnikowiaceae</taxon>
        <taxon>Metschnikowia</taxon>
    </lineage>
</organism>
<sequence length="613" mass="67227">MINQTQLHPAVPYTSRGALKFISYDKSNNRIAYTAGKSIIVTSLDENSNVHPIQFTKHNVTTTVAAFSPSGNYVASGDEAGNVKIWDMSVYGKEATFEQPLVKSEFKVLSGPIRSISWDACNCRIIAAGRGKEKFAHCFTWDSGNSVGEIQGHSQTINAVDIKPQRPYRAATVGDDKAMVFFHGPPFKFNKSVRGHHTNFVRSVRFSSDGKWLVSVGSDRMIVLYDASTGEFINKVENAHDGGIYDVSWFTDLATFVTCSADNLLKKWRVEGLEQVVTFKLPDPKSVENQQVGLAVTKDYVLSLSLNGNLNFFTHDGSFSHTIFGHQSALTQVVLVDNNLITGGSDGLLIKWNAKGGKLDPKGSKFADGSHSNYVTGILPFRNKLVTSGWDDKLKVWNGTALETSIDLPGQPKCILEVSDRLAVLYESKLEVHDTSLQKLGEISFDFVASAADVIAKTNLVLITNETNKRLEEYEVGTLIAHKRSYPELRAAPTLVKVSPDGQYAAAAESTGKYHVYNTGSATVITTRWAFHNSRVNGAAWTPDSKYLVSGGLDCGLFIYSLERPAKVLKTQLTHQTGVSGLVWLAYDGKKGSFASVGLDGMVKTWDVDFSKY</sequence>
<dbReference type="SUPFAM" id="SSF75011">
    <property type="entry name" value="3-carboxy-cis,cis-mucoante lactonizing enzyme"/>
    <property type="match status" value="1"/>
</dbReference>
<dbReference type="PROSITE" id="PS50294">
    <property type="entry name" value="WD_REPEATS_REGION"/>
    <property type="match status" value="2"/>
</dbReference>
<evidence type="ECO:0000256" key="3">
    <source>
        <dbReference type="PROSITE-ProRule" id="PRU00221"/>
    </source>
</evidence>